<comment type="caution">
    <text evidence="2">The sequence shown here is derived from an EMBL/GenBank/DDBJ whole genome shotgun (WGS) entry which is preliminary data.</text>
</comment>
<dbReference type="EMBL" id="CACRXK020000134">
    <property type="protein sequence ID" value="CAB3978698.1"/>
    <property type="molecule type" value="Genomic_DNA"/>
</dbReference>
<dbReference type="OrthoDB" id="10601875at2759"/>
<feature type="compositionally biased region" description="Basic residues" evidence="1">
    <location>
        <begin position="233"/>
        <end position="246"/>
    </location>
</feature>
<feature type="compositionally biased region" description="Basic residues" evidence="1">
    <location>
        <begin position="583"/>
        <end position="593"/>
    </location>
</feature>
<evidence type="ECO:0000256" key="1">
    <source>
        <dbReference type="SAM" id="MobiDB-lite"/>
    </source>
</evidence>
<dbReference type="Proteomes" id="UP001152795">
    <property type="component" value="Unassembled WGS sequence"/>
</dbReference>
<feature type="region of interest" description="Disordered" evidence="1">
    <location>
        <begin position="182"/>
        <end position="321"/>
    </location>
</feature>
<evidence type="ECO:0000313" key="3">
    <source>
        <dbReference type="Proteomes" id="UP001152795"/>
    </source>
</evidence>
<proteinExistence type="predicted"/>
<dbReference type="AlphaFoldDB" id="A0A6S7FHP3"/>
<name>A0A6S7FHP3_PARCT</name>
<feature type="compositionally biased region" description="Polar residues" evidence="1">
    <location>
        <begin position="25"/>
        <end position="34"/>
    </location>
</feature>
<evidence type="ECO:0000313" key="2">
    <source>
        <dbReference type="EMBL" id="CAB3978698.1"/>
    </source>
</evidence>
<reference evidence="2" key="1">
    <citation type="submission" date="2020-04" db="EMBL/GenBank/DDBJ databases">
        <authorList>
            <person name="Alioto T."/>
            <person name="Alioto T."/>
            <person name="Gomez Garrido J."/>
        </authorList>
    </citation>
    <scope>NUCLEOTIDE SEQUENCE</scope>
    <source>
        <strain evidence="2">A484AB</strain>
    </source>
</reference>
<feature type="compositionally biased region" description="Basic and acidic residues" evidence="1">
    <location>
        <begin position="93"/>
        <end position="105"/>
    </location>
</feature>
<feature type="compositionally biased region" description="Basic residues" evidence="1">
    <location>
        <begin position="201"/>
        <end position="222"/>
    </location>
</feature>
<feature type="region of interest" description="Disordered" evidence="1">
    <location>
        <begin position="658"/>
        <end position="677"/>
    </location>
</feature>
<protein>
    <submittedName>
        <fullName evidence="2">Uncharacterized protein</fullName>
    </submittedName>
</protein>
<sequence length="712" mass="80593">MAKEAVAKTKRNKMAQQKTTRKSGETNLHSNITQSQSLLNVNELETRAKATVKDINELYTALQGLVPTKSPHNRRHEMDKSKVRSVTSGTDTDTARSSEEWDQPRLRRHHSENYANKQLRDTNMNFIAAPRKPVWEKPVLEKPVLEKTLSDERLFVSDTEVELNNTGTNEHKTIQRHFSLPAYEEEEDSLKTSNETDGSTKRSKFSLFRRHRRSKPGKKKNSSWRSFFSTLSLKRRKSKKHGKNKVGHGITTKAGQNDGMKTPKHVAKNVSVPIEDRSPKSTPRPSIDVVENIGSNSDIRKSGRKRMAPEPPVGTSSGNTGFQLEAASIEPRERCDTFGTKSVMVQKKFTAWYKQAVKETNSSTLKEPLRATRSHENLLTDTEILRKRGTFSSDTDSFSGGDRNRVQNVPRTKVRKTRARRNRRRERARFHSCPNVKLVTKALDEAEKKANSPQVPADLNATTTKGDCTDNVSQTNHTCITTVKPVEAKLSFGSSLDNNEHVTDLKLQNGHARNWMTRQCSKTTIGCIRPLQLNLFYSESPSRETVHRSRNTIHRPARVEGQESGAGNPQEFAFKIRRSWRSRRKRRSFKRGQTRLPHQSPFYVPPVTLNVIQKDQPEEDCSTMSKDSGLGSPVATHDKRFGTFPVMKRDQRLAKLHSESEDSGWASSHRHFASTSDTGIQTDPVIVMTAVSKVRRPVLPHVITEDNSQSEA</sequence>
<gene>
    <name evidence="2" type="ORF">PACLA_8A026780</name>
</gene>
<keyword evidence="3" id="KW-1185">Reference proteome</keyword>
<accession>A0A6S7FHP3</accession>
<feature type="region of interest" description="Disordered" evidence="1">
    <location>
        <begin position="1"/>
        <end position="34"/>
    </location>
</feature>
<organism evidence="2 3">
    <name type="scientific">Paramuricea clavata</name>
    <name type="common">Red gorgonian</name>
    <name type="synonym">Violescent sea-whip</name>
    <dbReference type="NCBI Taxonomy" id="317549"/>
    <lineage>
        <taxon>Eukaryota</taxon>
        <taxon>Metazoa</taxon>
        <taxon>Cnidaria</taxon>
        <taxon>Anthozoa</taxon>
        <taxon>Octocorallia</taxon>
        <taxon>Malacalcyonacea</taxon>
        <taxon>Plexauridae</taxon>
        <taxon>Paramuricea</taxon>
    </lineage>
</organism>
<feature type="region of interest" description="Disordered" evidence="1">
    <location>
        <begin position="583"/>
        <end position="602"/>
    </location>
</feature>
<feature type="region of interest" description="Disordered" evidence="1">
    <location>
        <begin position="66"/>
        <end position="117"/>
    </location>
</feature>